<dbReference type="EMBL" id="PIOC01000010">
    <property type="protein sequence ID" value="RDW20299.1"/>
    <property type="molecule type" value="Genomic_DNA"/>
</dbReference>
<sequence>MDSRIKELIDSTKSKFGLDNYYLARHSLNRNVNISYETIYTLDVEWFPNLITQPEDDDSNPEGTAVIEIEVNSNKIESIIFVGAKSFANGIKFNKNDRRGIIKWIEQETGLIYGKQFELHKEVKGGLYFKECIDGVAVSPSGSIEIKFDQEGKLTLFSIHGQFPSKEMIKEDTYSLSLEMVDHIAKEQLKLIEFPSYKQQRLLPVYGVEEIYITNDLASTIPFEFIVDVRSYLKVDQSIYWDTPLNEPFERIGINLIENVTVAQAFSNEPSPDSLLITEQEKEKCIIAVKDFLRQGYADDSGKWKLKTLHRSNSYIHATLRTNHQDNHVFQRKLSVMIDAKRFEVLNYIDNKPMLALFDKFEATEKVEIIKEEAYKKIQHLLELKPYYVYDFEQKQYILCGKLDCQFGVDATNGEIVLLENL</sequence>
<evidence type="ECO:0000313" key="2">
    <source>
        <dbReference type="Proteomes" id="UP000257143"/>
    </source>
</evidence>
<evidence type="ECO:0008006" key="3">
    <source>
        <dbReference type="Google" id="ProtNLM"/>
    </source>
</evidence>
<organism evidence="1 2">
    <name type="scientific">Oceanobacillus arenosus</name>
    <dbReference type="NCBI Taxonomy" id="1229153"/>
    <lineage>
        <taxon>Bacteria</taxon>
        <taxon>Bacillati</taxon>
        <taxon>Bacillota</taxon>
        <taxon>Bacilli</taxon>
        <taxon>Bacillales</taxon>
        <taxon>Bacillaceae</taxon>
        <taxon>Oceanobacillus</taxon>
    </lineage>
</organism>
<dbReference type="Proteomes" id="UP000257143">
    <property type="component" value="Unassembled WGS sequence"/>
</dbReference>
<proteinExistence type="predicted"/>
<name>A0A3D8PYQ5_9BACI</name>
<reference evidence="2" key="1">
    <citation type="submission" date="2017-11" db="EMBL/GenBank/DDBJ databases">
        <authorList>
            <person name="Zhu W."/>
        </authorList>
    </citation>
    <scope>NUCLEOTIDE SEQUENCE [LARGE SCALE GENOMIC DNA]</scope>
    <source>
        <strain evidence="2">CAU 1183</strain>
    </source>
</reference>
<evidence type="ECO:0000313" key="1">
    <source>
        <dbReference type="EMBL" id="RDW20299.1"/>
    </source>
</evidence>
<dbReference type="OrthoDB" id="2431483at2"/>
<keyword evidence="2" id="KW-1185">Reference proteome</keyword>
<dbReference type="RefSeq" id="WP_115772382.1">
    <property type="nucleotide sequence ID" value="NZ_PIOC01000010.1"/>
</dbReference>
<gene>
    <name evidence="1" type="ORF">CWR48_06315</name>
</gene>
<accession>A0A3D8PYQ5</accession>
<comment type="caution">
    <text evidence="1">The sequence shown here is derived from an EMBL/GenBank/DDBJ whole genome shotgun (WGS) entry which is preliminary data.</text>
</comment>
<dbReference type="AlphaFoldDB" id="A0A3D8PYQ5"/>
<protein>
    <recommendedName>
        <fullName evidence="3">DUF4901 domain-containing protein</fullName>
    </recommendedName>
</protein>